<name>A0A975H7D3_9FLAO</name>
<dbReference type="KEGG" id="pcea:J3359_03420"/>
<proteinExistence type="predicted"/>
<dbReference type="RefSeq" id="WP_208079353.1">
    <property type="nucleotide sequence ID" value="NZ_CP071869.1"/>
</dbReference>
<keyword evidence="2" id="KW-1185">Reference proteome</keyword>
<gene>
    <name evidence="1" type="ORF">J3359_03420</name>
</gene>
<dbReference type="Proteomes" id="UP000663920">
    <property type="component" value="Chromosome"/>
</dbReference>
<accession>A0A975H7D3</accession>
<evidence type="ECO:0000313" key="2">
    <source>
        <dbReference type="Proteomes" id="UP000663920"/>
    </source>
</evidence>
<dbReference type="EMBL" id="CP071869">
    <property type="protein sequence ID" value="QTE23342.1"/>
    <property type="molecule type" value="Genomic_DNA"/>
</dbReference>
<sequence length="125" mass="14800">MIKKFKYIALIFMFLQCKKEEKGISITYEMYLNIDVKHSLNKRGIVYLNDKYSLSSGCKLIYKDSFPKWIKEHGNPIYLSKSAKFYPAIRHISAPYHLLKKSNSLLFKIIKNNDTLKFKLLKNEK</sequence>
<evidence type="ECO:0000313" key="1">
    <source>
        <dbReference type="EMBL" id="QTE23342.1"/>
    </source>
</evidence>
<organism evidence="1 2">
    <name type="scientific">Polaribacter cellanae</name>
    <dbReference type="NCBI Taxonomy" id="2818493"/>
    <lineage>
        <taxon>Bacteria</taxon>
        <taxon>Pseudomonadati</taxon>
        <taxon>Bacteroidota</taxon>
        <taxon>Flavobacteriia</taxon>
        <taxon>Flavobacteriales</taxon>
        <taxon>Flavobacteriaceae</taxon>
    </lineage>
</organism>
<reference evidence="1 2" key="1">
    <citation type="submission" date="2021-03" db="EMBL/GenBank/DDBJ databases">
        <title>Complete genome of Polaribacter_sp.SM13.</title>
        <authorList>
            <person name="Jeong S.W."/>
            <person name="Bae J.W."/>
        </authorList>
    </citation>
    <scope>NUCLEOTIDE SEQUENCE [LARGE SCALE GENOMIC DNA]</scope>
    <source>
        <strain evidence="1 2">SM13</strain>
    </source>
</reference>
<dbReference type="AlphaFoldDB" id="A0A975H7D3"/>
<protein>
    <submittedName>
        <fullName evidence="1">Uncharacterized protein</fullName>
    </submittedName>
</protein>